<dbReference type="AlphaFoldDB" id="A0A420I1L1"/>
<comment type="caution">
    <text evidence="1">The sequence shown here is derived from an EMBL/GenBank/DDBJ whole genome shotgun (WGS) entry which is preliminary data.</text>
</comment>
<name>A0A420I1L1_9PEZI</name>
<dbReference type="Proteomes" id="UP000286134">
    <property type="component" value="Unassembled WGS sequence"/>
</dbReference>
<evidence type="ECO:0000313" key="1">
    <source>
        <dbReference type="EMBL" id="RKF63599.1"/>
    </source>
</evidence>
<protein>
    <submittedName>
        <fullName evidence="1">Uncharacterized protein</fullName>
    </submittedName>
</protein>
<organism evidence="1 2">
    <name type="scientific">Erysiphe neolycopersici</name>
    <dbReference type="NCBI Taxonomy" id="212602"/>
    <lineage>
        <taxon>Eukaryota</taxon>
        <taxon>Fungi</taxon>
        <taxon>Dikarya</taxon>
        <taxon>Ascomycota</taxon>
        <taxon>Pezizomycotina</taxon>
        <taxon>Leotiomycetes</taxon>
        <taxon>Erysiphales</taxon>
        <taxon>Erysiphaceae</taxon>
        <taxon>Erysiphe</taxon>
    </lineage>
</organism>
<keyword evidence="2" id="KW-1185">Reference proteome</keyword>
<accession>A0A420I1L1</accession>
<proteinExistence type="predicted"/>
<gene>
    <name evidence="1" type="ORF">OnM2_024097</name>
</gene>
<reference evidence="1 2" key="1">
    <citation type="journal article" date="2018" name="BMC Genomics">
        <title>Comparative genome analyses reveal sequence features reflecting distinct modes of host-adaptation between dicot and monocot powdery mildew.</title>
        <authorList>
            <person name="Wu Y."/>
            <person name="Ma X."/>
            <person name="Pan Z."/>
            <person name="Kale S.D."/>
            <person name="Song Y."/>
            <person name="King H."/>
            <person name="Zhang Q."/>
            <person name="Presley C."/>
            <person name="Deng X."/>
            <person name="Wei C.I."/>
            <person name="Xiao S."/>
        </authorList>
    </citation>
    <scope>NUCLEOTIDE SEQUENCE [LARGE SCALE GENOMIC DNA]</scope>
    <source>
        <strain evidence="1">UMSG2</strain>
    </source>
</reference>
<sequence length="48" mass="5302">MSGQAPAICSSVLIIYKSLLPLAPQNCNFAGQANKDTDWFRQVDEFGR</sequence>
<dbReference type="EMBL" id="MCFK01002465">
    <property type="protein sequence ID" value="RKF63599.1"/>
    <property type="molecule type" value="Genomic_DNA"/>
</dbReference>
<evidence type="ECO:0000313" key="2">
    <source>
        <dbReference type="Proteomes" id="UP000286134"/>
    </source>
</evidence>